<organism evidence="10 11">
    <name type="scientific">Caldivirga maquilingensis (strain ATCC 700844 / DSM 13496 / JCM 10307 / IC-167)</name>
    <dbReference type="NCBI Taxonomy" id="397948"/>
    <lineage>
        <taxon>Archaea</taxon>
        <taxon>Thermoproteota</taxon>
        <taxon>Thermoprotei</taxon>
        <taxon>Thermoproteales</taxon>
        <taxon>Thermoproteaceae</taxon>
        <taxon>Caldivirga</taxon>
    </lineage>
</organism>
<dbReference type="AlphaFoldDB" id="A8MBZ0"/>
<dbReference type="STRING" id="397948.Cmaq_0488"/>
<keyword evidence="5 10" id="KW-0418">Kinase</keyword>
<dbReference type="eggNOG" id="arCOG00067">
    <property type="taxonomic scope" value="Archaea"/>
</dbReference>
<evidence type="ECO:0000256" key="4">
    <source>
        <dbReference type="ARBA" id="ARBA00022741"/>
    </source>
</evidence>
<dbReference type="RefSeq" id="WP_012185553.1">
    <property type="nucleotide sequence ID" value="NC_009954.1"/>
</dbReference>
<reference evidence="10 11" key="1">
    <citation type="submission" date="2007-10" db="EMBL/GenBank/DDBJ databases">
        <title>Complete sequence of Caldivirga maquilingensis IC-167.</title>
        <authorList>
            <consortium name="US DOE Joint Genome Institute"/>
            <person name="Copeland A."/>
            <person name="Lucas S."/>
            <person name="Lapidus A."/>
            <person name="Barry K."/>
            <person name="Glavina del Rio T."/>
            <person name="Dalin E."/>
            <person name="Tice H."/>
            <person name="Pitluck S."/>
            <person name="Saunders E."/>
            <person name="Brettin T."/>
            <person name="Bruce D."/>
            <person name="Detter J.C."/>
            <person name="Han C."/>
            <person name="Schmutz J."/>
            <person name="Larimer F."/>
            <person name="Land M."/>
            <person name="Hauser L."/>
            <person name="Kyrpides N."/>
            <person name="Ivanova N."/>
            <person name="Biddle J.F."/>
            <person name="Zhang Z."/>
            <person name="Fitz-Gibbon S.T."/>
            <person name="Lowe T.M."/>
            <person name="Saltikov C."/>
            <person name="House C.H."/>
            <person name="Richardson P."/>
        </authorList>
    </citation>
    <scope>NUCLEOTIDE SEQUENCE [LARGE SCALE GENOMIC DNA]</scope>
    <source>
        <strain evidence="11">ATCC 700844 / DSM 13496 / JCM 10307 / IC-167</strain>
    </source>
</reference>
<keyword evidence="11" id="KW-1185">Reference proteome</keyword>
<dbReference type="PANTHER" id="PTHR10210:SF32">
    <property type="entry name" value="RIBOSE-PHOSPHATE PYROPHOSPHOKINASE 2"/>
    <property type="match status" value="1"/>
</dbReference>
<dbReference type="Pfam" id="PF13793">
    <property type="entry name" value="Pribosyltran_N"/>
    <property type="match status" value="1"/>
</dbReference>
<evidence type="ECO:0000256" key="3">
    <source>
        <dbReference type="ARBA" id="ARBA00022727"/>
    </source>
</evidence>
<dbReference type="EC" id="2.7.6.1" evidence="1"/>
<evidence type="ECO:0000256" key="8">
    <source>
        <dbReference type="RuleBase" id="RU004324"/>
    </source>
</evidence>
<dbReference type="GO" id="GO:0004749">
    <property type="term" value="F:ribose phosphate diphosphokinase activity"/>
    <property type="evidence" value="ECO:0007669"/>
    <property type="project" value="UniProtKB-EC"/>
</dbReference>
<keyword evidence="6" id="KW-0067">ATP-binding</keyword>
<name>A8MBZ0_CALMQ</name>
<dbReference type="PROSITE" id="PS50943">
    <property type="entry name" value="HTH_CROC1"/>
    <property type="match status" value="1"/>
</dbReference>
<keyword evidence="4" id="KW-0547">Nucleotide-binding</keyword>
<dbReference type="SUPFAM" id="SSF53271">
    <property type="entry name" value="PRTase-like"/>
    <property type="match status" value="1"/>
</dbReference>
<comment type="similarity">
    <text evidence="8">Belongs to the ribose-phosphate pyrophosphokinase family.</text>
</comment>
<dbReference type="PANTHER" id="PTHR10210">
    <property type="entry name" value="RIBOSE-PHOSPHATE DIPHOSPHOKINASE FAMILY MEMBER"/>
    <property type="match status" value="1"/>
</dbReference>
<evidence type="ECO:0000256" key="5">
    <source>
        <dbReference type="ARBA" id="ARBA00022777"/>
    </source>
</evidence>
<evidence type="ECO:0000259" key="9">
    <source>
        <dbReference type="PROSITE" id="PS50943"/>
    </source>
</evidence>
<dbReference type="GO" id="GO:0002189">
    <property type="term" value="C:ribose phosphate diphosphokinase complex"/>
    <property type="evidence" value="ECO:0007669"/>
    <property type="project" value="TreeGrafter"/>
</dbReference>
<dbReference type="GO" id="GO:0016301">
    <property type="term" value="F:kinase activity"/>
    <property type="evidence" value="ECO:0007669"/>
    <property type="project" value="UniProtKB-KW"/>
</dbReference>
<dbReference type="Pfam" id="PF00156">
    <property type="entry name" value="Pribosyltran"/>
    <property type="match status" value="1"/>
</dbReference>
<evidence type="ECO:0000313" key="10">
    <source>
        <dbReference type="EMBL" id="ABW01333.1"/>
    </source>
</evidence>
<proteinExistence type="inferred from homology"/>
<dbReference type="GO" id="GO:0005737">
    <property type="term" value="C:cytoplasm"/>
    <property type="evidence" value="ECO:0007669"/>
    <property type="project" value="TreeGrafter"/>
</dbReference>
<dbReference type="OrthoDB" id="371997at2157"/>
<dbReference type="Gene3D" id="3.40.50.2020">
    <property type="match status" value="2"/>
</dbReference>
<dbReference type="InterPro" id="IPR029099">
    <property type="entry name" value="Pribosyltran_N"/>
</dbReference>
<keyword evidence="2 10" id="KW-0808">Transferase</keyword>
<gene>
    <name evidence="10" type="ordered locus">Cmaq_0488</name>
</gene>
<dbReference type="EMBL" id="CP000852">
    <property type="protein sequence ID" value="ABW01333.1"/>
    <property type="molecule type" value="Genomic_DNA"/>
</dbReference>
<evidence type="ECO:0000313" key="11">
    <source>
        <dbReference type="Proteomes" id="UP000001137"/>
    </source>
</evidence>
<dbReference type="InterPro" id="IPR001387">
    <property type="entry name" value="Cro/C1-type_HTH"/>
</dbReference>
<dbReference type="InterPro" id="IPR000836">
    <property type="entry name" value="PRTase_dom"/>
</dbReference>
<dbReference type="HOGENOM" id="CLU_033546_2_2_2"/>
<dbReference type="InterPro" id="IPR029057">
    <property type="entry name" value="PRTase-like"/>
</dbReference>
<keyword evidence="3 8" id="KW-0545">Nucleotide biosynthesis</keyword>
<dbReference type="InterPro" id="IPR005946">
    <property type="entry name" value="Rib-P_diPkinase"/>
</dbReference>
<dbReference type="GO" id="GO:0006015">
    <property type="term" value="P:5-phosphoribose 1-diphosphate biosynthetic process"/>
    <property type="evidence" value="ECO:0007669"/>
    <property type="project" value="TreeGrafter"/>
</dbReference>
<accession>A8MBZ0</accession>
<dbReference type="GeneID" id="5708583"/>
<evidence type="ECO:0000256" key="7">
    <source>
        <dbReference type="ARBA" id="ARBA00049535"/>
    </source>
</evidence>
<dbReference type="GO" id="GO:0000287">
    <property type="term" value="F:magnesium ion binding"/>
    <property type="evidence" value="ECO:0007669"/>
    <property type="project" value="InterPro"/>
</dbReference>
<evidence type="ECO:0000256" key="6">
    <source>
        <dbReference type="ARBA" id="ARBA00022840"/>
    </source>
</evidence>
<dbReference type="NCBIfam" id="TIGR01251">
    <property type="entry name" value="ribP_PPkin"/>
    <property type="match status" value="1"/>
</dbReference>
<dbReference type="SMART" id="SM01400">
    <property type="entry name" value="Pribosyltran_N"/>
    <property type="match status" value="1"/>
</dbReference>
<dbReference type="GO" id="GO:0005524">
    <property type="term" value="F:ATP binding"/>
    <property type="evidence" value="ECO:0007669"/>
    <property type="project" value="UniProtKB-KW"/>
</dbReference>
<dbReference type="KEGG" id="cma:Cmaq_0488"/>
<protein>
    <recommendedName>
        <fullName evidence="1">ribose-phosphate diphosphokinase</fullName>
        <ecNumber evidence="1">2.7.6.1</ecNumber>
    </recommendedName>
</protein>
<evidence type="ECO:0000256" key="2">
    <source>
        <dbReference type="ARBA" id="ARBA00022679"/>
    </source>
</evidence>
<evidence type="ECO:0000256" key="1">
    <source>
        <dbReference type="ARBA" id="ARBA00013247"/>
    </source>
</evidence>
<sequence>MQRIVLYDEFSRDLGPNVASRIGAEAREITRKVFPDGEQYIRVEANVKGSDVLYVTRLYPNQDQGLIRVMLLLDAVKGLGAARVGLFIPYMPYARQDRRFLEGEPISINVILNVLKGLGVDYLYVVDIHKPQSLEGYPGFINLKPFKLYAEGLGGLSKPVVISPDLGSLWRAEELAKALGVEYDYLEKHRDRYSGEVSFTLRNLNVKGKDVVIIDDIISTGGTIIGAAGMLRSMGATSINVIATHCIMIGDAEAKLTKAVDKIHCSNSILGKYSQFDVSQLITSNG</sequence>
<dbReference type="CDD" id="cd06223">
    <property type="entry name" value="PRTases_typeI"/>
    <property type="match status" value="1"/>
</dbReference>
<dbReference type="FunFam" id="3.40.50.2020:FF:000014">
    <property type="entry name" value="Ribose-phosphate pyrophosphokinase 1"/>
    <property type="match status" value="1"/>
</dbReference>
<dbReference type="Proteomes" id="UP000001137">
    <property type="component" value="Chromosome"/>
</dbReference>
<comment type="catalytic activity">
    <reaction evidence="7">
        <text>D-ribose 5-phosphate + ATP = 5-phospho-alpha-D-ribose 1-diphosphate + AMP + H(+)</text>
        <dbReference type="Rhea" id="RHEA:15609"/>
        <dbReference type="ChEBI" id="CHEBI:15378"/>
        <dbReference type="ChEBI" id="CHEBI:30616"/>
        <dbReference type="ChEBI" id="CHEBI:58017"/>
        <dbReference type="ChEBI" id="CHEBI:78346"/>
        <dbReference type="ChEBI" id="CHEBI:456215"/>
        <dbReference type="EC" id="2.7.6.1"/>
    </reaction>
</comment>
<feature type="domain" description="HTH cro/C1-type" evidence="9">
    <location>
        <begin position="168"/>
        <end position="186"/>
    </location>
</feature>
<dbReference type="GO" id="GO:0006164">
    <property type="term" value="P:purine nucleotide biosynthetic process"/>
    <property type="evidence" value="ECO:0007669"/>
    <property type="project" value="TreeGrafter"/>
</dbReference>